<comment type="caution">
    <text evidence="1">The sequence shown here is derived from an EMBL/GenBank/DDBJ whole genome shotgun (WGS) entry which is preliminary data.</text>
</comment>
<evidence type="ECO:0000313" key="2">
    <source>
        <dbReference type="Proteomes" id="UP001424459"/>
    </source>
</evidence>
<protein>
    <recommendedName>
        <fullName evidence="3">Ti-type conjugative transfer relaxase TraA</fullName>
    </recommendedName>
</protein>
<name>A0ABP7U480_9SPHN</name>
<dbReference type="Gene3D" id="3.40.50.300">
    <property type="entry name" value="P-loop containing nucleotide triphosphate hydrolases"/>
    <property type="match status" value="1"/>
</dbReference>
<evidence type="ECO:0008006" key="3">
    <source>
        <dbReference type="Google" id="ProtNLM"/>
    </source>
</evidence>
<dbReference type="Proteomes" id="UP001424459">
    <property type="component" value="Unassembled WGS sequence"/>
</dbReference>
<dbReference type="InterPro" id="IPR027417">
    <property type="entry name" value="P-loop_NTPase"/>
</dbReference>
<sequence>MESVGSAHMAVLLDDGRAIAFDLKNYAQVDHGYAATIHKAQGVTVDRTYVLATQGLDRHAAYVALSRHREAVQLHYGEDDFASRDKLVSTLSRDRAKDMASDYTRDFADRRSIILPAVSVPAKQLDMFEGLTPARRPERQPTDCQRRLHDSVVRVAKAVDGIVRARKSGGLETPKQAAELRAAAAELNQQRPNGARDLRAAFVRDMGMLADATEGRTAGAIRSMDFERRYWTDPQLRADHFVRSWRQLGDRHEWFERRGDESAAGRVRAQMTALAKTLERDPQLESLLRTRGKELGLPAHIDRPLSQTLPDWIGWGRGRGMER</sequence>
<gene>
    <name evidence="1" type="ORF">GCM10022281_14980</name>
</gene>
<proteinExistence type="predicted"/>
<accession>A0ABP7U480</accession>
<dbReference type="SUPFAM" id="SSF52540">
    <property type="entry name" value="P-loop containing nucleoside triphosphate hydrolases"/>
    <property type="match status" value="1"/>
</dbReference>
<organism evidence="1 2">
    <name type="scientific">Sphingomonas rosea</name>
    <dbReference type="NCBI Taxonomy" id="335605"/>
    <lineage>
        <taxon>Bacteria</taxon>
        <taxon>Pseudomonadati</taxon>
        <taxon>Pseudomonadota</taxon>
        <taxon>Alphaproteobacteria</taxon>
        <taxon>Sphingomonadales</taxon>
        <taxon>Sphingomonadaceae</taxon>
        <taxon>Sphingomonas</taxon>
    </lineage>
</organism>
<dbReference type="EMBL" id="BAABBR010000001">
    <property type="protein sequence ID" value="GAA4035572.1"/>
    <property type="molecule type" value="Genomic_DNA"/>
</dbReference>
<dbReference type="CDD" id="cd18809">
    <property type="entry name" value="SF1_C_RecD"/>
    <property type="match status" value="1"/>
</dbReference>
<keyword evidence="2" id="KW-1185">Reference proteome</keyword>
<evidence type="ECO:0000313" key="1">
    <source>
        <dbReference type="EMBL" id="GAA4035572.1"/>
    </source>
</evidence>
<reference evidence="2" key="1">
    <citation type="journal article" date="2019" name="Int. J. Syst. Evol. Microbiol.">
        <title>The Global Catalogue of Microorganisms (GCM) 10K type strain sequencing project: providing services to taxonomists for standard genome sequencing and annotation.</title>
        <authorList>
            <consortium name="The Broad Institute Genomics Platform"/>
            <consortium name="The Broad Institute Genome Sequencing Center for Infectious Disease"/>
            <person name="Wu L."/>
            <person name="Ma J."/>
        </authorList>
    </citation>
    <scope>NUCLEOTIDE SEQUENCE [LARGE SCALE GENOMIC DNA]</scope>
    <source>
        <strain evidence="2">JCM 17564</strain>
    </source>
</reference>